<evidence type="ECO:0000259" key="1">
    <source>
        <dbReference type="PROSITE" id="PS51186"/>
    </source>
</evidence>
<dbReference type="SUPFAM" id="SSF55729">
    <property type="entry name" value="Acyl-CoA N-acyltransferases (Nat)"/>
    <property type="match status" value="1"/>
</dbReference>
<name>A0ABV6BC31_9GAMM</name>
<dbReference type="PROSITE" id="PS51186">
    <property type="entry name" value="GNAT"/>
    <property type="match status" value="1"/>
</dbReference>
<dbReference type="Pfam" id="PF00583">
    <property type="entry name" value="Acetyltransf_1"/>
    <property type="match status" value="1"/>
</dbReference>
<feature type="domain" description="N-acetyltransferase" evidence="1">
    <location>
        <begin position="2"/>
        <end position="166"/>
    </location>
</feature>
<gene>
    <name evidence="2" type="ORF">ACFFJP_09065</name>
</gene>
<keyword evidence="2" id="KW-0808">Transferase</keyword>
<reference evidence="2 3" key="1">
    <citation type="submission" date="2024-09" db="EMBL/GenBank/DDBJ databases">
        <authorList>
            <person name="Sun Q."/>
            <person name="Mori K."/>
        </authorList>
    </citation>
    <scope>NUCLEOTIDE SEQUENCE [LARGE SCALE GENOMIC DNA]</scope>
    <source>
        <strain evidence="2 3">KCTC 23315</strain>
    </source>
</reference>
<protein>
    <submittedName>
        <fullName evidence="2">GNAT family N-acetyltransferase</fullName>
        <ecNumber evidence="2">2.3.-.-</ecNumber>
    </submittedName>
</protein>
<proteinExistence type="predicted"/>
<dbReference type="Proteomes" id="UP001589813">
    <property type="component" value="Unassembled WGS sequence"/>
</dbReference>
<dbReference type="CDD" id="cd04301">
    <property type="entry name" value="NAT_SF"/>
    <property type="match status" value="1"/>
</dbReference>
<keyword evidence="3" id="KW-1185">Reference proteome</keyword>
<keyword evidence="2" id="KW-0012">Acyltransferase</keyword>
<comment type="caution">
    <text evidence="2">The sequence shown here is derived from an EMBL/GenBank/DDBJ whole genome shotgun (WGS) entry which is preliminary data.</text>
</comment>
<dbReference type="RefSeq" id="WP_377242631.1">
    <property type="nucleotide sequence ID" value="NZ_JBHLXP010000001.1"/>
</dbReference>
<dbReference type="EC" id="2.3.-.-" evidence="2"/>
<dbReference type="InterPro" id="IPR016181">
    <property type="entry name" value="Acyl_CoA_acyltransferase"/>
</dbReference>
<dbReference type="GO" id="GO:0016746">
    <property type="term" value="F:acyltransferase activity"/>
    <property type="evidence" value="ECO:0007669"/>
    <property type="project" value="UniProtKB-KW"/>
</dbReference>
<sequence length="166" mass="18553">MFHIRLMQISDLSAVVRLQDHCYTDEFYESPQVVAKRLMLYPQSCWLACYQDKVWGYLFSYPSRLGQINVLGAEFGQYEQANCLYLHDMAVSPDARGNGVATALLQQALTYAGTLGLSYAALVAVQNSAAFWQQQQFTAVDELSEQASQALTSYGSNAIYLARPLN</sequence>
<dbReference type="InterPro" id="IPR000182">
    <property type="entry name" value="GNAT_dom"/>
</dbReference>
<evidence type="ECO:0000313" key="3">
    <source>
        <dbReference type="Proteomes" id="UP001589813"/>
    </source>
</evidence>
<organism evidence="2 3">
    <name type="scientific">Rheinheimera tilapiae</name>
    <dbReference type="NCBI Taxonomy" id="875043"/>
    <lineage>
        <taxon>Bacteria</taxon>
        <taxon>Pseudomonadati</taxon>
        <taxon>Pseudomonadota</taxon>
        <taxon>Gammaproteobacteria</taxon>
        <taxon>Chromatiales</taxon>
        <taxon>Chromatiaceae</taxon>
        <taxon>Rheinheimera</taxon>
    </lineage>
</organism>
<dbReference type="Gene3D" id="3.40.630.30">
    <property type="match status" value="1"/>
</dbReference>
<accession>A0ABV6BC31</accession>
<dbReference type="EMBL" id="JBHLXP010000001">
    <property type="protein sequence ID" value="MFC0048438.1"/>
    <property type="molecule type" value="Genomic_DNA"/>
</dbReference>
<evidence type="ECO:0000313" key="2">
    <source>
        <dbReference type="EMBL" id="MFC0048438.1"/>
    </source>
</evidence>